<organism evidence="5 6">
    <name type="scientific">Elasticomyces elasticus</name>
    <dbReference type="NCBI Taxonomy" id="574655"/>
    <lineage>
        <taxon>Eukaryota</taxon>
        <taxon>Fungi</taxon>
        <taxon>Dikarya</taxon>
        <taxon>Ascomycota</taxon>
        <taxon>Pezizomycotina</taxon>
        <taxon>Dothideomycetes</taxon>
        <taxon>Dothideomycetidae</taxon>
        <taxon>Mycosphaerellales</taxon>
        <taxon>Teratosphaeriaceae</taxon>
        <taxon>Elasticomyces</taxon>
    </lineage>
</organism>
<evidence type="ECO:0000256" key="3">
    <source>
        <dbReference type="SAM" id="MobiDB-lite"/>
    </source>
</evidence>
<accession>A0AAN7VZ34</accession>
<dbReference type="PROSITE" id="PS51037">
    <property type="entry name" value="YEATS"/>
    <property type="match status" value="1"/>
</dbReference>
<dbReference type="InterPro" id="IPR038704">
    <property type="entry name" value="YEAST_sf"/>
</dbReference>
<comment type="caution">
    <text evidence="5">The sequence shown here is derived from an EMBL/GenBank/DDBJ whole genome shotgun (WGS) entry which is preliminary data.</text>
</comment>
<dbReference type="EMBL" id="JAVRQU010000020">
    <property type="protein sequence ID" value="KAK5691906.1"/>
    <property type="molecule type" value="Genomic_DNA"/>
</dbReference>
<gene>
    <name evidence="5" type="ORF">LTR97_011077</name>
</gene>
<proteinExistence type="predicted"/>
<reference evidence="5" key="1">
    <citation type="submission" date="2023-08" db="EMBL/GenBank/DDBJ databases">
        <title>Black Yeasts Isolated from many extreme environments.</title>
        <authorList>
            <person name="Coleine C."/>
            <person name="Stajich J.E."/>
            <person name="Selbmann L."/>
        </authorList>
    </citation>
    <scope>NUCLEOTIDE SEQUENCE</scope>
    <source>
        <strain evidence="5">CCFEE 5810</strain>
    </source>
</reference>
<feature type="region of interest" description="Disordered" evidence="3">
    <location>
        <begin position="206"/>
        <end position="242"/>
    </location>
</feature>
<evidence type="ECO:0000256" key="1">
    <source>
        <dbReference type="ARBA" id="ARBA00023242"/>
    </source>
</evidence>
<dbReference type="Gene3D" id="2.60.40.1970">
    <property type="entry name" value="YEATS domain"/>
    <property type="match status" value="1"/>
</dbReference>
<feature type="compositionally biased region" description="Basic and acidic residues" evidence="3">
    <location>
        <begin position="222"/>
        <end position="242"/>
    </location>
</feature>
<evidence type="ECO:0000313" key="5">
    <source>
        <dbReference type="EMBL" id="KAK5691906.1"/>
    </source>
</evidence>
<protein>
    <recommendedName>
        <fullName evidence="4">YEATS domain-containing protein</fullName>
    </recommendedName>
</protein>
<evidence type="ECO:0000313" key="6">
    <source>
        <dbReference type="Proteomes" id="UP001310594"/>
    </source>
</evidence>
<feature type="domain" description="YEATS" evidence="4">
    <location>
        <begin position="74"/>
        <end position="242"/>
    </location>
</feature>
<dbReference type="GO" id="GO:0005634">
    <property type="term" value="C:nucleus"/>
    <property type="evidence" value="ECO:0007669"/>
    <property type="project" value="UniProtKB-SubCell"/>
</dbReference>
<evidence type="ECO:0000259" key="4">
    <source>
        <dbReference type="PROSITE" id="PS51037"/>
    </source>
</evidence>
<dbReference type="Proteomes" id="UP001310594">
    <property type="component" value="Unassembled WGS sequence"/>
</dbReference>
<dbReference type="AlphaFoldDB" id="A0AAN7VZ34"/>
<sequence length="242" mass="27684">MATWADVSLSTPMTIVGVDEEPKDFDSATGLEAKCPMCRAQTSASLDEARHAALRSNYPRTYIERQTEEAEVEDGRESIQTITLYIGNRHSLITPAENSTNMHEWTFFVKPSRTDIIEEVQILLHPTFRPSRIIRSRPPYEIRRLGWGYFTITAAVILRAGYGWVSSDAEPSPDGVENGMLRLDWELDFSSFDGKGAMGRCRLKVKNDRQWDGGEDPEDEREMGRMVKQYQRDGRYEPPEEE</sequence>
<dbReference type="InterPro" id="IPR055129">
    <property type="entry name" value="YEATS_dom"/>
</dbReference>
<keyword evidence="1 2" id="KW-0539">Nucleus</keyword>
<name>A0AAN7VZ34_9PEZI</name>
<comment type="subcellular location">
    <subcellularLocation>
        <location evidence="2">Nucleus</location>
    </subcellularLocation>
</comment>
<dbReference type="Pfam" id="PF03366">
    <property type="entry name" value="YEATS"/>
    <property type="match status" value="1"/>
</dbReference>
<evidence type="ECO:0000256" key="2">
    <source>
        <dbReference type="PROSITE-ProRule" id="PRU00376"/>
    </source>
</evidence>